<protein>
    <submittedName>
        <fullName evidence="2">DNA-binding transcriptional regulator, MarR family</fullName>
    </submittedName>
</protein>
<dbReference type="Gene3D" id="1.10.10.10">
    <property type="entry name" value="Winged helix-like DNA-binding domain superfamily/Winged helix DNA-binding domain"/>
    <property type="match status" value="1"/>
</dbReference>
<dbReference type="InterPro" id="IPR036390">
    <property type="entry name" value="WH_DNA-bd_sf"/>
</dbReference>
<reference evidence="3" key="1">
    <citation type="submission" date="2016-10" db="EMBL/GenBank/DDBJ databases">
        <authorList>
            <person name="Varghese N."/>
            <person name="Submissions S."/>
        </authorList>
    </citation>
    <scope>NUCLEOTIDE SEQUENCE [LARGE SCALE GENOMIC DNA]</scope>
    <source>
        <strain evidence="3">DSM 21743</strain>
    </source>
</reference>
<dbReference type="GO" id="GO:0006950">
    <property type="term" value="P:response to stress"/>
    <property type="evidence" value="ECO:0007669"/>
    <property type="project" value="TreeGrafter"/>
</dbReference>
<sequence>MATLQEVGLAVKRLQWRHHRAANQGLATLGLSLVQWDVLRHLDAQPEASLHDLAQLTFQTDQSMGALAVRMVERGLLERVGGPGRAVRHRLTGRGEEVRGAGSAVLDEVLRESFGGLAPDQLDRLHDLLSQALATAGASAR</sequence>
<organism evidence="2 3">
    <name type="scientific">Microlunatus sagamiharensis</name>
    <dbReference type="NCBI Taxonomy" id="546874"/>
    <lineage>
        <taxon>Bacteria</taxon>
        <taxon>Bacillati</taxon>
        <taxon>Actinomycetota</taxon>
        <taxon>Actinomycetes</taxon>
        <taxon>Propionibacteriales</taxon>
        <taxon>Propionibacteriaceae</taxon>
        <taxon>Microlunatus</taxon>
    </lineage>
</organism>
<dbReference type="RefSeq" id="WP_091072082.1">
    <property type="nucleotide sequence ID" value="NZ_LT629799.1"/>
</dbReference>
<dbReference type="InterPro" id="IPR036388">
    <property type="entry name" value="WH-like_DNA-bd_sf"/>
</dbReference>
<evidence type="ECO:0000313" key="2">
    <source>
        <dbReference type="EMBL" id="SDU79845.1"/>
    </source>
</evidence>
<keyword evidence="2" id="KW-0238">DNA-binding</keyword>
<dbReference type="STRING" id="546874.SAMN04488544_0059"/>
<keyword evidence="3" id="KW-1185">Reference proteome</keyword>
<dbReference type="Proteomes" id="UP000198825">
    <property type="component" value="Chromosome I"/>
</dbReference>
<proteinExistence type="predicted"/>
<dbReference type="AlphaFoldDB" id="A0A1H2LGI4"/>
<name>A0A1H2LGI4_9ACTN</name>
<dbReference type="SUPFAM" id="SSF46785">
    <property type="entry name" value="Winged helix' DNA-binding domain"/>
    <property type="match status" value="1"/>
</dbReference>
<accession>A0A1H2LGI4</accession>
<dbReference type="SMART" id="SM00347">
    <property type="entry name" value="HTH_MARR"/>
    <property type="match status" value="1"/>
</dbReference>
<dbReference type="PANTHER" id="PTHR33164:SF103">
    <property type="entry name" value="REGULATORY PROTEIN MARR"/>
    <property type="match status" value="1"/>
</dbReference>
<evidence type="ECO:0000313" key="3">
    <source>
        <dbReference type="Proteomes" id="UP000198825"/>
    </source>
</evidence>
<feature type="domain" description="HTH marR-type" evidence="1">
    <location>
        <begin position="24"/>
        <end position="122"/>
    </location>
</feature>
<dbReference type="GO" id="GO:0003700">
    <property type="term" value="F:DNA-binding transcription factor activity"/>
    <property type="evidence" value="ECO:0007669"/>
    <property type="project" value="InterPro"/>
</dbReference>
<dbReference type="PANTHER" id="PTHR33164">
    <property type="entry name" value="TRANSCRIPTIONAL REGULATOR, MARR FAMILY"/>
    <property type="match status" value="1"/>
</dbReference>
<dbReference type="GO" id="GO:0003677">
    <property type="term" value="F:DNA binding"/>
    <property type="evidence" value="ECO:0007669"/>
    <property type="project" value="UniProtKB-KW"/>
</dbReference>
<evidence type="ECO:0000259" key="1">
    <source>
        <dbReference type="SMART" id="SM00347"/>
    </source>
</evidence>
<dbReference type="OrthoDB" id="8781857at2"/>
<dbReference type="InterPro" id="IPR039422">
    <property type="entry name" value="MarR/SlyA-like"/>
</dbReference>
<dbReference type="EMBL" id="LT629799">
    <property type="protein sequence ID" value="SDU79845.1"/>
    <property type="molecule type" value="Genomic_DNA"/>
</dbReference>
<gene>
    <name evidence="2" type="ORF">SAMN04488544_0059</name>
</gene>
<dbReference type="InterPro" id="IPR000835">
    <property type="entry name" value="HTH_MarR-typ"/>
</dbReference>
<dbReference type="Pfam" id="PF12802">
    <property type="entry name" value="MarR_2"/>
    <property type="match status" value="1"/>
</dbReference>